<evidence type="ECO:0000313" key="1">
    <source>
        <dbReference type="EMBL" id="MET8436341.1"/>
    </source>
</evidence>
<keyword evidence="2" id="KW-1185">Reference proteome</keyword>
<dbReference type="RefSeq" id="WP_356668944.1">
    <property type="nucleotide sequence ID" value="NZ_JBEXEF010000001.1"/>
</dbReference>
<name>A0ABV2UES0_9ACTN</name>
<comment type="caution">
    <text evidence="1">The sequence shown here is derived from an EMBL/GenBank/DDBJ whole genome shotgun (WGS) entry which is preliminary data.</text>
</comment>
<gene>
    <name evidence="1" type="ORF">ABZV61_26885</name>
</gene>
<reference evidence="1 2" key="1">
    <citation type="submission" date="2024-06" db="EMBL/GenBank/DDBJ databases">
        <title>The Natural Products Discovery Center: Release of the First 8490 Sequenced Strains for Exploring Actinobacteria Biosynthetic Diversity.</title>
        <authorList>
            <person name="Kalkreuter E."/>
            <person name="Kautsar S.A."/>
            <person name="Yang D."/>
            <person name="Bader C.D."/>
            <person name="Teijaro C.N."/>
            <person name="Fluegel L."/>
            <person name="Davis C.M."/>
            <person name="Simpson J.R."/>
            <person name="Lauterbach L."/>
            <person name="Steele A.D."/>
            <person name="Gui C."/>
            <person name="Meng S."/>
            <person name="Li G."/>
            <person name="Viehrig K."/>
            <person name="Ye F."/>
            <person name="Su P."/>
            <person name="Kiefer A.F."/>
            <person name="Nichols A."/>
            <person name="Cepeda A.J."/>
            <person name="Yan W."/>
            <person name="Fan B."/>
            <person name="Jiang Y."/>
            <person name="Adhikari A."/>
            <person name="Zheng C.-J."/>
            <person name="Schuster L."/>
            <person name="Cowan T.M."/>
            <person name="Smanski M.J."/>
            <person name="Chevrette M.G."/>
            <person name="De Carvalho L.P.S."/>
            <person name="Shen B."/>
        </authorList>
    </citation>
    <scope>NUCLEOTIDE SEQUENCE [LARGE SCALE GENOMIC DNA]</scope>
    <source>
        <strain evidence="1 2">NPDC005137</strain>
    </source>
</reference>
<proteinExistence type="predicted"/>
<organism evidence="1 2">
    <name type="scientific">Streptomyces sp. 900116325</name>
    <dbReference type="NCBI Taxonomy" id="3154295"/>
    <lineage>
        <taxon>Bacteria</taxon>
        <taxon>Bacillati</taxon>
        <taxon>Actinomycetota</taxon>
        <taxon>Actinomycetes</taxon>
        <taxon>Kitasatosporales</taxon>
        <taxon>Streptomycetaceae</taxon>
        <taxon>Streptomyces</taxon>
    </lineage>
</organism>
<dbReference type="Proteomes" id="UP001550044">
    <property type="component" value="Unassembled WGS sequence"/>
</dbReference>
<evidence type="ECO:0000313" key="2">
    <source>
        <dbReference type="Proteomes" id="UP001550044"/>
    </source>
</evidence>
<dbReference type="EMBL" id="JBEXIP010000025">
    <property type="protein sequence ID" value="MET8436341.1"/>
    <property type="molecule type" value="Genomic_DNA"/>
</dbReference>
<sequence length="49" mass="5147">MAAVMRASAPEVELVAEKLVPTDTAKRRKALETFLDGCGPAAREAQGCS</sequence>
<accession>A0ABV2UES0</accession>
<protein>
    <submittedName>
        <fullName evidence="1">Uncharacterized protein</fullName>
    </submittedName>
</protein>